<comment type="caution">
    <text evidence="1">The sequence shown here is derived from an EMBL/GenBank/DDBJ whole genome shotgun (WGS) entry which is preliminary data.</text>
</comment>
<accession>A0A5A7MKH3</accession>
<protein>
    <recommendedName>
        <fullName evidence="3">HNH nuclease domain-containing protein</fullName>
    </recommendedName>
</protein>
<evidence type="ECO:0000313" key="1">
    <source>
        <dbReference type="EMBL" id="GEQ77389.1"/>
    </source>
</evidence>
<reference evidence="1 2" key="1">
    <citation type="journal article" date="2019" name="Microbiol. Resour. Announc.">
        <title>Draft Genome Sequence of Comamonas testosteroni TA441, a Bacterium That Has a Cryptic Phenol Degradation Gene Cluster.</title>
        <authorList>
            <person name="Arai H."/>
            <person name="Ishii M."/>
        </authorList>
    </citation>
    <scope>NUCLEOTIDE SEQUENCE [LARGE SCALE GENOMIC DNA]</scope>
    <source>
        <strain evidence="1 2">TA441</strain>
    </source>
</reference>
<evidence type="ECO:0000313" key="2">
    <source>
        <dbReference type="Proteomes" id="UP000323105"/>
    </source>
</evidence>
<dbReference type="EMBL" id="BKBW01000012">
    <property type="protein sequence ID" value="GEQ77389.1"/>
    <property type="molecule type" value="Genomic_DNA"/>
</dbReference>
<sequence>MHVAVQPCGNLPAQLNYIKTIDNLVNAERLKKHLKPSEYDSMLASCGENFNVWGVLKGHQKKWESLNPGDFVIFYKSGKFILKAKISYKVRSFSAAKEIWGMYDENETWECLYFLDGLELIDLPVREYNKAMGYKLNNVVQGFDVFREEKAQALAELLAIPEDDLSDGEQASMSSDFLKLSLAEQLKNINSLDVSYKRKSRVEMGIFRRHLFSNNAVGRCAICGGNFPTGLLIAAHIKKRAKCDDEQKRDLNVVMPACKLGCDALFEDGYIVVGDSGDIEIGSKLKKITSGLSEKVTFLIGKKCEAFKKNTTAPYFDWHRRYHAGI</sequence>
<evidence type="ECO:0008006" key="3">
    <source>
        <dbReference type="Google" id="ProtNLM"/>
    </source>
</evidence>
<dbReference type="Gene3D" id="3.10.590.10">
    <property type="entry name" value="ph1033 like domains"/>
    <property type="match status" value="1"/>
</dbReference>
<proteinExistence type="predicted"/>
<dbReference type="Proteomes" id="UP000323105">
    <property type="component" value="Unassembled WGS sequence"/>
</dbReference>
<dbReference type="AlphaFoldDB" id="A0A5A7MKH3"/>
<gene>
    <name evidence="1" type="ORF">CTTA_4394</name>
</gene>
<dbReference type="RefSeq" id="WP_149356803.1">
    <property type="nucleotide sequence ID" value="NZ_BKBW01000012.1"/>
</dbReference>
<organism evidence="1 2">
    <name type="scientific">Comamonas testosteroni</name>
    <name type="common">Pseudomonas testosteroni</name>
    <dbReference type="NCBI Taxonomy" id="285"/>
    <lineage>
        <taxon>Bacteria</taxon>
        <taxon>Pseudomonadati</taxon>
        <taxon>Pseudomonadota</taxon>
        <taxon>Betaproteobacteria</taxon>
        <taxon>Burkholderiales</taxon>
        <taxon>Comamonadaceae</taxon>
        <taxon>Comamonas</taxon>
    </lineage>
</organism>
<name>A0A5A7MKH3_COMTE</name>